<dbReference type="EMBL" id="BAABGR010000035">
    <property type="protein sequence ID" value="GAA4519119.1"/>
    <property type="molecule type" value="Genomic_DNA"/>
</dbReference>
<organism evidence="1 2">
    <name type="scientific">Sphingobacterium thermophilum</name>
    <dbReference type="NCBI Taxonomy" id="768534"/>
    <lineage>
        <taxon>Bacteria</taxon>
        <taxon>Pseudomonadati</taxon>
        <taxon>Bacteroidota</taxon>
        <taxon>Sphingobacteriia</taxon>
        <taxon>Sphingobacteriales</taxon>
        <taxon>Sphingobacteriaceae</taxon>
        <taxon>Sphingobacterium</taxon>
    </lineage>
</organism>
<protein>
    <recommendedName>
        <fullName evidence="3">ABC transporter ATPase</fullName>
    </recommendedName>
</protein>
<name>A0ABP8R673_9SPHI</name>
<proteinExistence type="predicted"/>
<reference evidence="2" key="1">
    <citation type="journal article" date="2019" name="Int. J. Syst. Evol. Microbiol.">
        <title>The Global Catalogue of Microorganisms (GCM) 10K type strain sequencing project: providing services to taxonomists for standard genome sequencing and annotation.</title>
        <authorList>
            <consortium name="The Broad Institute Genomics Platform"/>
            <consortium name="The Broad Institute Genome Sequencing Center for Infectious Disease"/>
            <person name="Wu L."/>
            <person name="Ma J."/>
        </authorList>
    </citation>
    <scope>NUCLEOTIDE SEQUENCE [LARGE SCALE GENOMIC DNA]</scope>
    <source>
        <strain evidence="2">JCM 17858</strain>
    </source>
</reference>
<dbReference type="Proteomes" id="UP001500394">
    <property type="component" value="Unassembled WGS sequence"/>
</dbReference>
<evidence type="ECO:0000313" key="2">
    <source>
        <dbReference type="Proteomes" id="UP001500394"/>
    </source>
</evidence>
<gene>
    <name evidence="1" type="ORF">GCM10023173_21590</name>
</gene>
<evidence type="ECO:0000313" key="1">
    <source>
        <dbReference type="EMBL" id="GAA4519119.1"/>
    </source>
</evidence>
<sequence length="152" mass="17536">MSRVWIYQADRFLEESEVKEIEKLSAEFVASWTAHGTPLAGKITVVDKLFLVVEVDEAVALVTGCSIDKSVHFIKGLGEKFGVDFFDRLWVAYIDEEGKTALVRREEFEEMVNSGKVQEDTLVYNHLIQNSEELASKWKIPFSQSWHYRVFK</sequence>
<evidence type="ECO:0008006" key="3">
    <source>
        <dbReference type="Google" id="ProtNLM"/>
    </source>
</evidence>
<dbReference type="RefSeq" id="WP_039053246.1">
    <property type="nucleotide sequence ID" value="NZ_BAABGR010000035.1"/>
</dbReference>
<accession>A0ABP8R673</accession>
<keyword evidence="2" id="KW-1185">Reference proteome</keyword>
<comment type="caution">
    <text evidence="1">The sequence shown here is derived from an EMBL/GenBank/DDBJ whole genome shotgun (WGS) entry which is preliminary data.</text>
</comment>